<dbReference type="InterPro" id="IPR022162">
    <property type="entry name" value="TRPC4AP"/>
</dbReference>
<proteinExistence type="predicted"/>
<sequence>MATLLGSESPCTGGKRRNCNGNVVTKFTASKITGQGFSRGTQLPGGLLQERDKRAKWHGIPTLLQRLYESSHPNSDLSHAHSFLKVLSSQLSMEAMSFVTEDRKTAQESTFPNTYTFDLFGGVNLLVELLMRPTLTMQKKKANITLLNIPGFIERLCKLATRKVSEATGANFLQELEDWYTWLDNALVLDALMQMATEEAEQSSTESSDESSLATSPLRHRLPQSMKIVHEIMYKVEVLYVLCVLLMGRQRNQVHKMLAEFRLIPGLNNLFDKLIWRKYTASNHVVHGQNENCDCSPEISFKIQFLRLLQSFSDHHENKYLLLNSQELNELSAISMKANIPEVEALVNTDRSLVCDGKKGLLTRLLTVMKREPPDSSFRFWQARAVESFLRGATSYADQMFLLKRGLLEHILFCIIDSGCTSRDVLQSYFDLLGELMKFNIDAFKRFNKYVNTPEKFQTFLTQINSSLVDSNMLVRCIVLSLDRFESQTEDVKVVEVLSECCLLSYMARVENRLAFLFRLINIINVQTLTQENVSCLNTSLVILMLARRKAKLPFYLNALREKEYAEKYPGCLLNNFHNLLRFWQRHYLNKDKDSTCLENSSCIPFSYWKETVSVLLGSDRTSLCAIASYIDEPYMDLDRDLLED</sequence>
<gene>
    <name evidence="1" type="ORF">FQN60_009584</name>
</gene>
<dbReference type="Pfam" id="PF12463">
    <property type="entry name" value="DUF3689"/>
    <property type="match status" value="1"/>
</dbReference>
<dbReference type="PANTHER" id="PTHR31743:SF1">
    <property type="entry name" value="SHORT TRANSIENT RECEPTOR POTENTIAL CHANNEL 4-ASSOCIATED PROTEIN"/>
    <property type="match status" value="1"/>
</dbReference>
<comment type="caution">
    <text evidence="1">The sequence shown here is derived from an EMBL/GenBank/DDBJ whole genome shotgun (WGS) entry which is preliminary data.</text>
</comment>
<protein>
    <recommendedName>
        <fullName evidence="3">Short transient receptor potential channel 4-associated protein</fullName>
    </recommendedName>
</protein>
<organism evidence="1 2">
    <name type="scientific">Etheostoma spectabile</name>
    <name type="common">orangethroat darter</name>
    <dbReference type="NCBI Taxonomy" id="54343"/>
    <lineage>
        <taxon>Eukaryota</taxon>
        <taxon>Metazoa</taxon>
        <taxon>Chordata</taxon>
        <taxon>Craniata</taxon>
        <taxon>Vertebrata</taxon>
        <taxon>Euteleostomi</taxon>
        <taxon>Actinopterygii</taxon>
        <taxon>Neopterygii</taxon>
        <taxon>Teleostei</taxon>
        <taxon>Neoteleostei</taxon>
        <taxon>Acanthomorphata</taxon>
        <taxon>Eupercaria</taxon>
        <taxon>Perciformes</taxon>
        <taxon>Percoidei</taxon>
        <taxon>Percidae</taxon>
        <taxon>Etheostomatinae</taxon>
        <taxon>Etheostoma</taxon>
    </lineage>
</organism>
<evidence type="ECO:0000313" key="2">
    <source>
        <dbReference type="Proteomes" id="UP000327493"/>
    </source>
</evidence>
<dbReference type="GO" id="GO:0031464">
    <property type="term" value="C:Cul4A-RING E3 ubiquitin ligase complex"/>
    <property type="evidence" value="ECO:0007669"/>
    <property type="project" value="InterPro"/>
</dbReference>
<dbReference type="Proteomes" id="UP000327493">
    <property type="component" value="Chromosome 4"/>
</dbReference>
<accession>A0A5J5DJM6</accession>
<evidence type="ECO:0000313" key="1">
    <source>
        <dbReference type="EMBL" id="KAA8593468.1"/>
    </source>
</evidence>
<dbReference type="AlphaFoldDB" id="A0A5J5DJM6"/>
<keyword evidence="2" id="KW-1185">Reference proteome</keyword>
<dbReference type="EMBL" id="VOFY01000004">
    <property type="protein sequence ID" value="KAA8593468.1"/>
    <property type="molecule type" value="Genomic_DNA"/>
</dbReference>
<dbReference type="GO" id="GO:0006511">
    <property type="term" value="P:ubiquitin-dependent protein catabolic process"/>
    <property type="evidence" value="ECO:0007669"/>
    <property type="project" value="InterPro"/>
</dbReference>
<reference evidence="1 2" key="1">
    <citation type="submission" date="2019-08" db="EMBL/GenBank/DDBJ databases">
        <title>A chromosome-level genome assembly, high-density linkage maps, and genome scans reveal the genomic architecture of hybrid incompatibilities underlying speciation via character displacement in darters (Percidae: Etheostominae).</title>
        <authorList>
            <person name="Moran R.L."/>
            <person name="Catchen J.M."/>
            <person name="Fuller R.C."/>
        </authorList>
    </citation>
    <scope>NUCLEOTIDE SEQUENCE [LARGE SCALE GENOMIC DNA]</scope>
    <source>
        <strain evidence="1">EspeVRDwgs_2016</strain>
        <tissue evidence="1">Muscle</tissue>
    </source>
</reference>
<dbReference type="PANTHER" id="PTHR31743">
    <property type="entry name" value="TRANSIENT RECEPTOR POTENTIAL CHANNEL 4-ASSOCIATED PROTEIN TCPC4AP"/>
    <property type="match status" value="1"/>
</dbReference>
<dbReference type="GO" id="GO:0019902">
    <property type="term" value="F:phosphatase binding"/>
    <property type="evidence" value="ECO:0007669"/>
    <property type="project" value="TreeGrafter"/>
</dbReference>
<evidence type="ECO:0008006" key="3">
    <source>
        <dbReference type="Google" id="ProtNLM"/>
    </source>
</evidence>
<name>A0A5J5DJM6_9PERO</name>